<evidence type="ECO:0000259" key="2">
    <source>
        <dbReference type="PROSITE" id="PS50975"/>
    </source>
</evidence>
<dbReference type="AlphaFoldDB" id="A0A830GMI5"/>
<comment type="caution">
    <text evidence="3">The sequence shown here is derived from an EMBL/GenBank/DDBJ whole genome shotgun (WGS) entry which is preliminary data.</text>
</comment>
<dbReference type="PROSITE" id="PS50975">
    <property type="entry name" value="ATP_GRASP"/>
    <property type="match status" value="1"/>
</dbReference>
<proteinExistence type="predicted"/>
<dbReference type="SUPFAM" id="SSF56059">
    <property type="entry name" value="Glutathione synthetase ATP-binding domain-like"/>
    <property type="match status" value="1"/>
</dbReference>
<evidence type="ECO:0000313" key="3">
    <source>
        <dbReference type="EMBL" id="GGN93533.1"/>
    </source>
</evidence>
<dbReference type="InterPro" id="IPR011761">
    <property type="entry name" value="ATP-grasp"/>
</dbReference>
<dbReference type="GO" id="GO:0005524">
    <property type="term" value="F:ATP binding"/>
    <property type="evidence" value="ECO:0007669"/>
    <property type="project" value="UniProtKB-UniRule"/>
</dbReference>
<dbReference type="Proteomes" id="UP000605784">
    <property type="component" value="Unassembled WGS sequence"/>
</dbReference>
<evidence type="ECO:0000313" key="4">
    <source>
        <dbReference type="Proteomes" id="UP000605784"/>
    </source>
</evidence>
<keyword evidence="1" id="KW-0067">ATP-binding</keyword>
<feature type="domain" description="ATP-grasp" evidence="2">
    <location>
        <begin position="125"/>
        <end position="315"/>
    </location>
</feature>
<accession>A0A830GMI5</accession>
<evidence type="ECO:0000256" key="1">
    <source>
        <dbReference type="PROSITE-ProRule" id="PRU00409"/>
    </source>
</evidence>
<dbReference type="GO" id="GO:0046872">
    <property type="term" value="F:metal ion binding"/>
    <property type="evidence" value="ECO:0007669"/>
    <property type="project" value="InterPro"/>
</dbReference>
<protein>
    <recommendedName>
        <fullName evidence="2">ATP-grasp domain-containing protein</fullName>
    </recommendedName>
</protein>
<keyword evidence="4" id="KW-1185">Reference proteome</keyword>
<gene>
    <name evidence="3" type="ORF">GCM10009030_19040</name>
</gene>
<dbReference type="Gene3D" id="3.30.470.20">
    <property type="entry name" value="ATP-grasp fold, B domain"/>
    <property type="match status" value="1"/>
</dbReference>
<dbReference type="EMBL" id="BMOU01000002">
    <property type="protein sequence ID" value="GGN93533.1"/>
    <property type="molecule type" value="Genomic_DNA"/>
</dbReference>
<name>A0A830GMI5_9EURY</name>
<dbReference type="Gene3D" id="3.40.50.20">
    <property type="match status" value="1"/>
</dbReference>
<reference evidence="3" key="2">
    <citation type="submission" date="2020-09" db="EMBL/GenBank/DDBJ databases">
        <authorList>
            <person name="Sun Q."/>
            <person name="Ohkuma M."/>
        </authorList>
    </citation>
    <scope>NUCLEOTIDE SEQUENCE</scope>
    <source>
        <strain evidence="3">JCM 17820</strain>
    </source>
</reference>
<reference evidence="3" key="1">
    <citation type="journal article" date="2014" name="Int. J. Syst. Evol. Microbiol.">
        <title>Complete genome sequence of Corynebacterium casei LMG S-19264T (=DSM 44701T), isolated from a smear-ripened cheese.</title>
        <authorList>
            <consortium name="US DOE Joint Genome Institute (JGI-PGF)"/>
            <person name="Walter F."/>
            <person name="Albersmeier A."/>
            <person name="Kalinowski J."/>
            <person name="Ruckert C."/>
        </authorList>
    </citation>
    <scope>NUCLEOTIDE SEQUENCE</scope>
    <source>
        <strain evidence="3">JCM 17820</strain>
    </source>
</reference>
<sequence length="398" mass="44363">MPMGVSTGHAAVVIANGSPGSIAAVRSLGRRGVDTIVASDLTAPPSARSRHCDEFVPLPEPTDPDDYAAALLSLARRPDVRTILPGREQDIFVLASHRDAFADHVTPFWPDFETVRETHDRLSLFATAAATDAPIPTTEPLDAVTDWSGERIVKSRYALLTDAYDRAIPSRDLHKPPSTVYLEPGQTPDRQALVERMEHVPVTQSYVGGTEYSFRALYDHGDPVLTSQIRQHRGYKYTGGASVYRESIFDPRLERSGRALLDALDWHGPAEVEFRRPADGDEYLLMEVNPRLWASLSCDIRAGVDYPWVLWRLAGDDPVPETTDYETGVGTHLLRGEVSYLYSLWTHDCPLVDPPSPSTAIRNLIASFRRHPDCDYFSPSDPWPFVRDVRLAIRSHLP</sequence>
<organism evidence="3 4">
    <name type="scientific">Haloarcula pellucida</name>
    <dbReference type="NCBI Taxonomy" id="1427151"/>
    <lineage>
        <taxon>Archaea</taxon>
        <taxon>Methanobacteriati</taxon>
        <taxon>Methanobacteriota</taxon>
        <taxon>Stenosarchaea group</taxon>
        <taxon>Halobacteria</taxon>
        <taxon>Halobacteriales</taxon>
        <taxon>Haloarculaceae</taxon>
        <taxon>Haloarcula</taxon>
    </lineage>
</organism>
<keyword evidence="1" id="KW-0547">Nucleotide-binding</keyword>